<organism evidence="2 3">
    <name type="scientific">Rhizobium metallidurans</name>
    <dbReference type="NCBI Taxonomy" id="1265931"/>
    <lineage>
        <taxon>Bacteria</taxon>
        <taxon>Pseudomonadati</taxon>
        <taxon>Pseudomonadota</taxon>
        <taxon>Alphaproteobacteria</taxon>
        <taxon>Hyphomicrobiales</taxon>
        <taxon>Rhizobiaceae</taxon>
        <taxon>Rhizobium/Agrobacterium group</taxon>
        <taxon>Rhizobium</taxon>
    </lineage>
</organism>
<dbReference type="InterPro" id="IPR001173">
    <property type="entry name" value="Glyco_trans_2-like"/>
</dbReference>
<keyword evidence="3" id="KW-1185">Reference proteome</keyword>
<comment type="caution">
    <text evidence="2">The sequence shown here is derived from an EMBL/GenBank/DDBJ whole genome shotgun (WGS) entry which is preliminary data.</text>
</comment>
<gene>
    <name evidence="2" type="ORF">GGQ67_000410</name>
</gene>
<evidence type="ECO:0000313" key="3">
    <source>
        <dbReference type="Proteomes" id="UP000582090"/>
    </source>
</evidence>
<dbReference type="Pfam" id="PF00535">
    <property type="entry name" value="Glycos_transf_2"/>
    <property type="match status" value="1"/>
</dbReference>
<name>A0A7W6CKH7_9HYPH</name>
<protein>
    <submittedName>
        <fullName evidence="2">Glycosyltransferase involved in cell wall biosynthesis</fullName>
    </submittedName>
</protein>
<dbReference type="PANTHER" id="PTHR43685">
    <property type="entry name" value="GLYCOSYLTRANSFERASE"/>
    <property type="match status" value="1"/>
</dbReference>
<reference evidence="2 3" key="1">
    <citation type="submission" date="2020-08" db="EMBL/GenBank/DDBJ databases">
        <title>Genomic Encyclopedia of Type Strains, Phase IV (KMG-IV): sequencing the most valuable type-strain genomes for metagenomic binning, comparative biology and taxonomic classification.</title>
        <authorList>
            <person name="Goeker M."/>
        </authorList>
    </citation>
    <scope>NUCLEOTIDE SEQUENCE [LARGE SCALE GENOMIC DNA]</scope>
    <source>
        <strain evidence="2 3">DSM 26575</strain>
    </source>
</reference>
<dbReference type="InterPro" id="IPR029044">
    <property type="entry name" value="Nucleotide-diphossugar_trans"/>
</dbReference>
<evidence type="ECO:0000259" key="1">
    <source>
        <dbReference type="Pfam" id="PF00535"/>
    </source>
</evidence>
<proteinExistence type="predicted"/>
<dbReference type="EMBL" id="JACIDW010000001">
    <property type="protein sequence ID" value="MBB3962792.1"/>
    <property type="molecule type" value="Genomic_DNA"/>
</dbReference>
<evidence type="ECO:0000313" key="2">
    <source>
        <dbReference type="EMBL" id="MBB3962792.1"/>
    </source>
</evidence>
<accession>A0A7W6CKH7</accession>
<dbReference type="CDD" id="cd00761">
    <property type="entry name" value="Glyco_tranf_GTA_type"/>
    <property type="match status" value="1"/>
</dbReference>
<dbReference type="PANTHER" id="PTHR43685:SF11">
    <property type="entry name" value="GLYCOSYLTRANSFERASE TAGX-RELATED"/>
    <property type="match status" value="1"/>
</dbReference>
<dbReference type="AlphaFoldDB" id="A0A7W6CKH7"/>
<keyword evidence="2" id="KW-0808">Transferase</keyword>
<dbReference type="InterPro" id="IPR050834">
    <property type="entry name" value="Glycosyltransf_2"/>
</dbReference>
<dbReference type="RefSeq" id="WP_183898505.1">
    <property type="nucleotide sequence ID" value="NZ_JACIDW010000001.1"/>
</dbReference>
<feature type="domain" description="Glycosyltransferase 2-like" evidence="1">
    <location>
        <begin position="7"/>
        <end position="115"/>
    </location>
</feature>
<dbReference type="Proteomes" id="UP000582090">
    <property type="component" value="Unassembled WGS sequence"/>
</dbReference>
<dbReference type="GO" id="GO:0016740">
    <property type="term" value="F:transferase activity"/>
    <property type="evidence" value="ECO:0007669"/>
    <property type="project" value="UniProtKB-KW"/>
</dbReference>
<sequence>MRTSVDVVIPCYNYARFLTEAVKSVVSQAGVDVRVLIIDDCSPDNTQEVGEELAALHPCVEFRRHASNKGHISTYNEGIEWASSDLFLLLSADDALLPGALQRVARMMADRPDLSFVFGNAMLQNDEGIRVLSEPLGKSRGARETVLSCRDFVEVLGGRNIVPTPSAVVRTSAQKQAGGYNHDLPHAGDLAMWLLLAAAGPVGFVYEPQAVYRVHAQNMSKTYASARLPDVKQRLAAFELFLQEAGRHGQDVPLLRRMAMKDLAKDSMKQACMAFNEDEPNVSFELKRLAQQFDPGARFSMPGLRLLLRTALGQGRWRQVRSIASACRSVYPRQ</sequence>
<dbReference type="Gene3D" id="3.90.550.10">
    <property type="entry name" value="Spore Coat Polysaccharide Biosynthesis Protein SpsA, Chain A"/>
    <property type="match status" value="1"/>
</dbReference>
<dbReference type="SUPFAM" id="SSF53448">
    <property type="entry name" value="Nucleotide-diphospho-sugar transferases"/>
    <property type="match status" value="1"/>
</dbReference>